<gene>
    <name evidence="4" type="ORF">JL102_09425</name>
</gene>
<keyword evidence="5" id="KW-1185">Reference proteome</keyword>
<evidence type="ECO:0000256" key="2">
    <source>
        <dbReference type="PROSITE-ProRule" id="PRU00335"/>
    </source>
</evidence>
<dbReference type="PANTHER" id="PTHR30055:SF226">
    <property type="entry name" value="HTH-TYPE TRANSCRIPTIONAL REGULATOR PKSA"/>
    <property type="match status" value="1"/>
</dbReference>
<sequence length="185" mass="21733">MGTDTKQNIIDAAIFIFNEDFSAPLEKVATHAGVTRRTLHRYFRDREELLHACMNEMQLRCRQGMEEAERSSDEPLVKLENMLYAAVSCGEKYAFLYKLHNQHDHQHSSNDEECRQYDSTFSRIMRVIQKLKEEDRLSENLTLDWVSVLFNGIVNTAVNSLKIKNMEYYSVKKQAWHSLRRAILK</sequence>
<feature type="DNA-binding region" description="H-T-H motif" evidence="2">
    <location>
        <begin position="24"/>
        <end position="43"/>
    </location>
</feature>
<name>A0A937JYE4_9BACT</name>
<dbReference type="InterPro" id="IPR050109">
    <property type="entry name" value="HTH-type_TetR-like_transc_reg"/>
</dbReference>
<dbReference type="SUPFAM" id="SSF46689">
    <property type="entry name" value="Homeodomain-like"/>
    <property type="match status" value="1"/>
</dbReference>
<dbReference type="InterPro" id="IPR009057">
    <property type="entry name" value="Homeodomain-like_sf"/>
</dbReference>
<dbReference type="PROSITE" id="PS50977">
    <property type="entry name" value="HTH_TETR_2"/>
    <property type="match status" value="1"/>
</dbReference>
<organism evidence="4 5">
    <name type="scientific">Fulvivirga sediminis</name>
    <dbReference type="NCBI Taxonomy" id="2803949"/>
    <lineage>
        <taxon>Bacteria</taxon>
        <taxon>Pseudomonadati</taxon>
        <taxon>Bacteroidota</taxon>
        <taxon>Cytophagia</taxon>
        <taxon>Cytophagales</taxon>
        <taxon>Fulvivirgaceae</taxon>
        <taxon>Fulvivirga</taxon>
    </lineage>
</organism>
<evidence type="ECO:0000313" key="5">
    <source>
        <dbReference type="Proteomes" id="UP000659388"/>
    </source>
</evidence>
<dbReference type="InterPro" id="IPR001647">
    <property type="entry name" value="HTH_TetR"/>
</dbReference>
<dbReference type="GO" id="GO:0000976">
    <property type="term" value="F:transcription cis-regulatory region binding"/>
    <property type="evidence" value="ECO:0007669"/>
    <property type="project" value="TreeGrafter"/>
</dbReference>
<dbReference type="Gene3D" id="1.10.357.10">
    <property type="entry name" value="Tetracycline Repressor, domain 2"/>
    <property type="match status" value="1"/>
</dbReference>
<accession>A0A937JYE4</accession>
<dbReference type="PANTHER" id="PTHR30055">
    <property type="entry name" value="HTH-TYPE TRANSCRIPTIONAL REGULATOR RUTR"/>
    <property type="match status" value="1"/>
</dbReference>
<dbReference type="AlphaFoldDB" id="A0A937JYE4"/>
<protein>
    <submittedName>
        <fullName evidence="4">TetR/AcrR family transcriptional regulator</fullName>
    </submittedName>
</protein>
<dbReference type="RefSeq" id="WP_202244133.1">
    <property type="nucleotide sequence ID" value="NZ_JAESIY010000004.1"/>
</dbReference>
<dbReference type="Proteomes" id="UP000659388">
    <property type="component" value="Unassembled WGS sequence"/>
</dbReference>
<evidence type="ECO:0000256" key="1">
    <source>
        <dbReference type="ARBA" id="ARBA00023125"/>
    </source>
</evidence>
<dbReference type="GO" id="GO:0003700">
    <property type="term" value="F:DNA-binding transcription factor activity"/>
    <property type="evidence" value="ECO:0007669"/>
    <property type="project" value="TreeGrafter"/>
</dbReference>
<dbReference type="Pfam" id="PF00440">
    <property type="entry name" value="TetR_N"/>
    <property type="match status" value="1"/>
</dbReference>
<proteinExistence type="predicted"/>
<keyword evidence="1 2" id="KW-0238">DNA-binding</keyword>
<dbReference type="EMBL" id="JAESIY010000004">
    <property type="protein sequence ID" value="MBL3656348.1"/>
    <property type="molecule type" value="Genomic_DNA"/>
</dbReference>
<reference evidence="4" key="1">
    <citation type="submission" date="2021-01" db="EMBL/GenBank/DDBJ databases">
        <title>Fulvivirga kasyanovii gen. nov., sp nov., a novel member of the phylum Bacteroidetes isolated from seawater in a mussel farm.</title>
        <authorList>
            <person name="Zhao L.-H."/>
            <person name="Wang Z.-J."/>
        </authorList>
    </citation>
    <scope>NUCLEOTIDE SEQUENCE</scope>
    <source>
        <strain evidence="4">2943</strain>
    </source>
</reference>
<comment type="caution">
    <text evidence="4">The sequence shown here is derived from an EMBL/GenBank/DDBJ whole genome shotgun (WGS) entry which is preliminary data.</text>
</comment>
<evidence type="ECO:0000259" key="3">
    <source>
        <dbReference type="PROSITE" id="PS50977"/>
    </source>
</evidence>
<evidence type="ECO:0000313" key="4">
    <source>
        <dbReference type="EMBL" id="MBL3656348.1"/>
    </source>
</evidence>
<feature type="domain" description="HTH tetR-type" evidence="3">
    <location>
        <begin position="3"/>
        <end position="61"/>
    </location>
</feature>